<dbReference type="HOGENOM" id="CLU_1653901_0_0_1"/>
<dbReference type="KEGG" id="dpx:DAPPUDRAFT_108997"/>
<proteinExistence type="predicted"/>
<evidence type="ECO:0000313" key="2">
    <source>
        <dbReference type="Proteomes" id="UP000000305"/>
    </source>
</evidence>
<dbReference type="InParanoid" id="E9H1Q8"/>
<name>E9H1Q8_DAPPU</name>
<organism evidence="1 2">
    <name type="scientific">Daphnia pulex</name>
    <name type="common">Water flea</name>
    <dbReference type="NCBI Taxonomy" id="6669"/>
    <lineage>
        <taxon>Eukaryota</taxon>
        <taxon>Metazoa</taxon>
        <taxon>Ecdysozoa</taxon>
        <taxon>Arthropoda</taxon>
        <taxon>Crustacea</taxon>
        <taxon>Branchiopoda</taxon>
        <taxon>Diplostraca</taxon>
        <taxon>Cladocera</taxon>
        <taxon>Anomopoda</taxon>
        <taxon>Daphniidae</taxon>
        <taxon>Daphnia</taxon>
    </lineage>
</organism>
<keyword evidence="2" id="KW-1185">Reference proteome</keyword>
<dbReference type="Proteomes" id="UP000000305">
    <property type="component" value="Unassembled WGS sequence"/>
</dbReference>
<accession>E9H1Q8</accession>
<gene>
    <name evidence="1" type="ORF">DAPPUDRAFT_108997</name>
</gene>
<sequence>MEESGRKHGLPGNLFLLKLLSKFTRREITVVKSLFCRAICMVCCTLLRNVLVGHVTSHHTCPSFRNSVRSSDEHATGVIHVSRPKQNTKYGDEFFTLGHYLRLFVSAGDSNVHFLEFNFGVAGAILENHATPFEWRLDHSCPAGTEKARNRNTKGANARK</sequence>
<dbReference type="EMBL" id="GL732584">
    <property type="protein sequence ID" value="EFX74326.1"/>
    <property type="molecule type" value="Genomic_DNA"/>
</dbReference>
<protein>
    <submittedName>
        <fullName evidence="1">Uncharacterized protein</fullName>
    </submittedName>
</protein>
<evidence type="ECO:0000313" key="1">
    <source>
        <dbReference type="EMBL" id="EFX74326.1"/>
    </source>
</evidence>
<dbReference type="AlphaFoldDB" id="E9H1Q8"/>
<reference evidence="1 2" key="1">
    <citation type="journal article" date="2011" name="Science">
        <title>The ecoresponsive genome of Daphnia pulex.</title>
        <authorList>
            <person name="Colbourne J.K."/>
            <person name="Pfrender M.E."/>
            <person name="Gilbert D."/>
            <person name="Thomas W.K."/>
            <person name="Tucker A."/>
            <person name="Oakley T.H."/>
            <person name="Tokishita S."/>
            <person name="Aerts A."/>
            <person name="Arnold G.J."/>
            <person name="Basu M.K."/>
            <person name="Bauer D.J."/>
            <person name="Caceres C.E."/>
            <person name="Carmel L."/>
            <person name="Casola C."/>
            <person name="Choi J.H."/>
            <person name="Detter J.C."/>
            <person name="Dong Q."/>
            <person name="Dusheyko S."/>
            <person name="Eads B.D."/>
            <person name="Frohlich T."/>
            <person name="Geiler-Samerotte K.A."/>
            <person name="Gerlach D."/>
            <person name="Hatcher P."/>
            <person name="Jogdeo S."/>
            <person name="Krijgsveld J."/>
            <person name="Kriventseva E.V."/>
            <person name="Kultz D."/>
            <person name="Laforsch C."/>
            <person name="Lindquist E."/>
            <person name="Lopez J."/>
            <person name="Manak J.R."/>
            <person name="Muller J."/>
            <person name="Pangilinan J."/>
            <person name="Patwardhan R.P."/>
            <person name="Pitluck S."/>
            <person name="Pritham E.J."/>
            <person name="Rechtsteiner A."/>
            <person name="Rho M."/>
            <person name="Rogozin I.B."/>
            <person name="Sakarya O."/>
            <person name="Salamov A."/>
            <person name="Schaack S."/>
            <person name="Shapiro H."/>
            <person name="Shiga Y."/>
            <person name="Skalitzky C."/>
            <person name="Smith Z."/>
            <person name="Souvorov A."/>
            <person name="Sung W."/>
            <person name="Tang Z."/>
            <person name="Tsuchiya D."/>
            <person name="Tu H."/>
            <person name="Vos H."/>
            <person name="Wang M."/>
            <person name="Wolf Y.I."/>
            <person name="Yamagata H."/>
            <person name="Yamada T."/>
            <person name="Ye Y."/>
            <person name="Shaw J.R."/>
            <person name="Andrews J."/>
            <person name="Crease T.J."/>
            <person name="Tang H."/>
            <person name="Lucas S.M."/>
            <person name="Robertson H.M."/>
            <person name="Bork P."/>
            <person name="Koonin E.V."/>
            <person name="Zdobnov E.M."/>
            <person name="Grigoriev I.V."/>
            <person name="Lynch M."/>
            <person name="Boore J.L."/>
        </authorList>
    </citation>
    <scope>NUCLEOTIDE SEQUENCE [LARGE SCALE GENOMIC DNA]</scope>
</reference>